<evidence type="ECO:0000313" key="4">
    <source>
        <dbReference type="EMBL" id="QIR15372.1"/>
    </source>
</evidence>
<dbReference type="SUPFAM" id="SSF46689">
    <property type="entry name" value="Homeodomain-like"/>
    <property type="match status" value="1"/>
</dbReference>
<dbReference type="InterPro" id="IPR052057">
    <property type="entry name" value="IS150/IS1296_orfA-like"/>
</dbReference>
<accession>A0A6G9QLL9</accession>
<dbReference type="InterPro" id="IPR009057">
    <property type="entry name" value="Homeodomain-like_sf"/>
</dbReference>
<dbReference type="KEGG" id="saes:HBH39_13445"/>
<dbReference type="RefSeq" id="WP_167679095.1">
    <property type="nucleotide sequence ID" value="NZ_CP050313.1"/>
</dbReference>
<dbReference type="AlphaFoldDB" id="A0A6G9QLL9"/>
<reference evidence="4 5" key="1">
    <citation type="submission" date="2020-03" db="EMBL/GenBank/DDBJ databases">
        <title>Complete genome sequence of Shewanella sp.</title>
        <authorList>
            <person name="Kim Y.-S."/>
            <person name="Kim S.-J."/>
            <person name="Jung H.-K."/>
            <person name="Kim K.-H."/>
        </authorList>
    </citation>
    <scope>NUCLEOTIDE SEQUENCE [LARGE SCALE GENOMIC DNA]</scope>
    <source>
        <strain evidence="4 5">PN3F2</strain>
    </source>
</reference>
<proteinExistence type="inferred from homology"/>
<evidence type="ECO:0000256" key="1">
    <source>
        <dbReference type="ARBA" id="ARBA00038232"/>
    </source>
</evidence>
<evidence type="ECO:0000259" key="3">
    <source>
        <dbReference type="Pfam" id="PF13518"/>
    </source>
</evidence>
<gene>
    <name evidence="4" type="ORF">HBH39_13445</name>
</gene>
<comment type="similarity">
    <text evidence="1">Belongs to the IS150/IS1296 orfA family.</text>
</comment>
<keyword evidence="5" id="KW-1185">Reference proteome</keyword>
<dbReference type="Pfam" id="PF13518">
    <property type="entry name" value="HTH_28"/>
    <property type="match status" value="1"/>
</dbReference>
<dbReference type="EMBL" id="CP050313">
    <property type="protein sequence ID" value="QIR15372.1"/>
    <property type="molecule type" value="Genomic_DNA"/>
</dbReference>
<organism evidence="4 5">
    <name type="scientific">Shewanella aestuarii</name>
    <dbReference type="NCBI Taxonomy" id="1028752"/>
    <lineage>
        <taxon>Bacteria</taxon>
        <taxon>Pseudomonadati</taxon>
        <taxon>Pseudomonadota</taxon>
        <taxon>Gammaproteobacteria</taxon>
        <taxon>Alteromonadales</taxon>
        <taxon>Shewanellaceae</taxon>
        <taxon>Shewanella</taxon>
    </lineage>
</organism>
<dbReference type="InterPro" id="IPR055247">
    <property type="entry name" value="InsJ-like_HTH"/>
</dbReference>
<dbReference type="PANTHER" id="PTHR33795:SF1">
    <property type="entry name" value="INSERTION ELEMENT IS150 PROTEIN INSJ"/>
    <property type="match status" value="1"/>
</dbReference>
<evidence type="ECO:0000313" key="5">
    <source>
        <dbReference type="Proteomes" id="UP000502608"/>
    </source>
</evidence>
<protein>
    <submittedName>
        <fullName evidence="4">Helix-turn-helix domain-containing protein</fullName>
    </submittedName>
</protein>
<feature type="region of interest" description="Disordered" evidence="2">
    <location>
        <begin position="110"/>
        <end position="133"/>
    </location>
</feature>
<dbReference type="PANTHER" id="PTHR33795">
    <property type="entry name" value="INSERTION ELEMENT IS150 PROTEIN INSJ"/>
    <property type="match status" value="1"/>
</dbReference>
<dbReference type="Proteomes" id="UP000502608">
    <property type="component" value="Chromosome"/>
</dbReference>
<evidence type="ECO:0000256" key="2">
    <source>
        <dbReference type="SAM" id="MobiDB-lite"/>
    </source>
</evidence>
<feature type="domain" description="Insertion element IS150 protein InsJ-like helix-turn-helix" evidence="3">
    <location>
        <begin position="63"/>
        <end position="116"/>
    </location>
</feature>
<feature type="compositionally biased region" description="Basic residues" evidence="2">
    <location>
        <begin position="110"/>
        <end position="119"/>
    </location>
</feature>
<sequence>MYKHKREFKLTVSKRHLSGESPIQLAKEFKIHPRLVKYWSQVYSIHQFEAFRDGHEYQTADAKLSALNLMWTNQWSISHTSAVLNLSSPGILYMWEKHYISDGINGLRSKTKGRPKMKLRSNSQAQKSDDQKSIEELKEELAYLRAENAVLKKLEELEQQKRQQTKRKR</sequence>
<name>A0A6G9QLL9_9GAMM</name>